<dbReference type="EMBL" id="AYYP01000071">
    <property type="protein sequence ID" value="KRM63096.1"/>
    <property type="molecule type" value="Genomic_DNA"/>
</dbReference>
<dbReference type="PATRIC" id="fig|1423718.3.peg.1142"/>
<accession>A0A0R2A6Z9</accession>
<name>A0A0R2A6Z9_9LACO</name>
<evidence type="ECO:0000313" key="1">
    <source>
        <dbReference type="EMBL" id="KRM63096.1"/>
    </source>
</evidence>
<gene>
    <name evidence="1" type="ORF">FC14_GL001083</name>
</gene>
<comment type="caution">
    <text evidence="1">The sequence shown here is derived from an EMBL/GenBank/DDBJ whole genome shotgun (WGS) entry which is preliminary data.</text>
</comment>
<organism evidence="1 2">
    <name type="scientific">Ligilactobacillus agilis DSM 20509</name>
    <dbReference type="NCBI Taxonomy" id="1423718"/>
    <lineage>
        <taxon>Bacteria</taxon>
        <taxon>Bacillati</taxon>
        <taxon>Bacillota</taxon>
        <taxon>Bacilli</taxon>
        <taxon>Lactobacillales</taxon>
        <taxon>Lactobacillaceae</taxon>
        <taxon>Ligilactobacillus</taxon>
    </lineage>
</organism>
<keyword evidence="2" id="KW-1185">Reference proteome</keyword>
<reference evidence="1 2" key="1">
    <citation type="journal article" date="2015" name="Genome Announc.">
        <title>Expanding the biotechnology potential of lactobacilli through comparative genomics of 213 strains and associated genera.</title>
        <authorList>
            <person name="Sun Z."/>
            <person name="Harris H.M."/>
            <person name="McCann A."/>
            <person name="Guo C."/>
            <person name="Argimon S."/>
            <person name="Zhang W."/>
            <person name="Yang X."/>
            <person name="Jeffery I.B."/>
            <person name="Cooney J.C."/>
            <person name="Kagawa T.F."/>
            <person name="Liu W."/>
            <person name="Song Y."/>
            <person name="Salvetti E."/>
            <person name="Wrobel A."/>
            <person name="Rasinkangas P."/>
            <person name="Parkhill J."/>
            <person name="Rea M.C."/>
            <person name="O'Sullivan O."/>
            <person name="Ritari J."/>
            <person name="Douillard F.P."/>
            <person name="Paul Ross R."/>
            <person name="Yang R."/>
            <person name="Briner A.E."/>
            <person name="Felis G.E."/>
            <person name="de Vos W.M."/>
            <person name="Barrangou R."/>
            <person name="Klaenhammer T.R."/>
            <person name="Caufield P.W."/>
            <person name="Cui Y."/>
            <person name="Zhang H."/>
            <person name="O'Toole P.W."/>
        </authorList>
    </citation>
    <scope>NUCLEOTIDE SEQUENCE [LARGE SCALE GENOMIC DNA]</scope>
    <source>
        <strain evidence="1 2">DSM 20509</strain>
    </source>
</reference>
<dbReference type="Proteomes" id="UP000051008">
    <property type="component" value="Unassembled WGS sequence"/>
</dbReference>
<protein>
    <submittedName>
        <fullName evidence="1">Uncharacterized protein</fullName>
    </submittedName>
</protein>
<sequence length="243" mass="29140">MRKMTIDEILNKDGILVKFVEKKYVDSFCDGEIHFESLSSFIDKEKIEGDTVIGDEYEGARLWNISIKRNFSHQRYVKTTLHLDDEDKRRLGVASFFYIPYKEMDVIDKSEKAARLRLSQSVIEYFRNFNKTAKRIPVVLTASFFYEKMKEYMDDENSRTLAMGPVCYYDENDSNFKDISYLELAFRKRNRYSEQKEYRVVYWLDDNDERYNAENYVYEKIKNLTYSFHNEESLYEGLVKVTC</sequence>
<evidence type="ECO:0000313" key="2">
    <source>
        <dbReference type="Proteomes" id="UP000051008"/>
    </source>
</evidence>
<dbReference type="AlphaFoldDB" id="A0A0R2A6Z9"/>
<proteinExistence type="predicted"/>